<evidence type="ECO:0000256" key="1">
    <source>
        <dbReference type="SAM" id="MobiDB-lite"/>
    </source>
</evidence>
<dbReference type="EMBL" id="CM029048">
    <property type="protein sequence ID" value="KAG2578608.1"/>
    <property type="molecule type" value="Genomic_DNA"/>
</dbReference>
<proteinExistence type="predicted"/>
<feature type="region of interest" description="Disordered" evidence="1">
    <location>
        <begin position="1"/>
        <end position="192"/>
    </location>
</feature>
<reference evidence="2 3" key="1">
    <citation type="submission" date="2020-05" db="EMBL/GenBank/DDBJ databases">
        <title>WGS assembly of Panicum virgatum.</title>
        <authorList>
            <person name="Lovell J.T."/>
            <person name="Jenkins J."/>
            <person name="Shu S."/>
            <person name="Juenger T.E."/>
            <person name="Schmutz J."/>
        </authorList>
    </citation>
    <scope>NUCLEOTIDE SEQUENCE [LARGE SCALE GENOMIC DNA]</scope>
    <source>
        <strain evidence="3">cv. AP13</strain>
    </source>
</reference>
<accession>A0A8T0R0A0</accession>
<feature type="compositionally biased region" description="Low complexity" evidence="1">
    <location>
        <begin position="154"/>
        <end position="168"/>
    </location>
</feature>
<evidence type="ECO:0000313" key="3">
    <source>
        <dbReference type="Proteomes" id="UP000823388"/>
    </source>
</evidence>
<evidence type="ECO:0000313" key="2">
    <source>
        <dbReference type="EMBL" id="KAG2578608.1"/>
    </source>
</evidence>
<protein>
    <submittedName>
        <fullName evidence="2">Uncharacterized protein</fullName>
    </submittedName>
</protein>
<dbReference type="AlphaFoldDB" id="A0A8T0R0A0"/>
<sequence>MARRPRLFPSPHSLPRAERPARQGQHGAPEQRRRWPSSGGSSGTAKMPMPTQATGATRRDGPRRTAVATPIVTRPAQGLGNPDRGEAAQDRDNPCHGDAGHGEVAHGHGPRSDPERESPDLAPVAGGGAAVTRFGFVGREAGERERGGGRRAEPASAQPPAAAAARTVAGGGSEEEVGRRRGLPPESPWRATRGGGGLLNLALFFILVPFQRSALLLQFRKR</sequence>
<feature type="compositionally biased region" description="Basic and acidic residues" evidence="1">
    <location>
        <begin position="140"/>
        <end position="153"/>
    </location>
</feature>
<name>A0A8T0R0A0_PANVG</name>
<gene>
    <name evidence="2" type="ORF">PVAP13_6NG123515</name>
</gene>
<comment type="caution">
    <text evidence="2">The sequence shown here is derived from an EMBL/GenBank/DDBJ whole genome shotgun (WGS) entry which is preliminary data.</text>
</comment>
<keyword evidence="3" id="KW-1185">Reference proteome</keyword>
<organism evidence="2 3">
    <name type="scientific">Panicum virgatum</name>
    <name type="common">Blackwell switchgrass</name>
    <dbReference type="NCBI Taxonomy" id="38727"/>
    <lineage>
        <taxon>Eukaryota</taxon>
        <taxon>Viridiplantae</taxon>
        <taxon>Streptophyta</taxon>
        <taxon>Embryophyta</taxon>
        <taxon>Tracheophyta</taxon>
        <taxon>Spermatophyta</taxon>
        <taxon>Magnoliopsida</taxon>
        <taxon>Liliopsida</taxon>
        <taxon>Poales</taxon>
        <taxon>Poaceae</taxon>
        <taxon>PACMAD clade</taxon>
        <taxon>Panicoideae</taxon>
        <taxon>Panicodae</taxon>
        <taxon>Paniceae</taxon>
        <taxon>Panicinae</taxon>
        <taxon>Panicum</taxon>
        <taxon>Panicum sect. Hiantes</taxon>
    </lineage>
</organism>
<dbReference type="Proteomes" id="UP000823388">
    <property type="component" value="Chromosome 6N"/>
</dbReference>
<feature type="compositionally biased region" description="Basic and acidic residues" evidence="1">
    <location>
        <begin position="83"/>
        <end position="119"/>
    </location>
</feature>